<keyword evidence="10" id="KW-1185">Reference proteome</keyword>
<evidence type="ECO:0000313" key="10">
    <source>
        <dbReference type="Proteomes" id="UP000287502"/>
    </source>
</evidence>
<protein>
    <recommendedName>
        <fullName evidence="3">Flagellar assembly protein FliH</fullName>
    </recommendedName>
</protein>
<evidence type="ECO:0000256" key="3">
    <source>
        <dbReference type="ARBA" id="ARBA00016507"/>
    </source>
</evidence>
<keyword evidence="4" id="KW-0813">Transport</keyword>
<dbReference type="PANTHER" id="PTHR34982:SF1">
    <property type="entry name" value="FLAGELLAR ASSEMBLY PROTEIN FLIH"/>
    <property type="match status" value="1"/>
</dbReference>
<dbReference type="GO" id="GO:0005829">
    <property type="term" value="C:cytosol"/>
    <property type="evidence" value="ECO:0007669"/>
    <property type="project" value="TreeGrafter"/>
</dbReference>
<evidence type="ECO:0000256" key="4">
    <source>
        <dbReference type="ARBA" id="ARBA00022448"/>
    </source>
</evidence>
<feature type="domain" description="Flagellar assembly protein FliH/Type III secretion system HrpE" evidence="8">
    <location>
        <begin position="178"/>
        <end position="274"/>
    </location>
</feature>
<evidence type="ECO:0000256" key="7">
    <source>
        <dbReference type="ARBA" id="ARBA00023225"/>
    </source>
</evidence>
<comment type="similarity">
    <text evidence="2">Belongs to the FliH family.</text>
</comment>
<evidence type="ECO:0000256" key="5">
    <source>
        <dbReference type="ARBA" id="ARBA00022795"/>
    </source>
</evidence>
<gene>
    <name evidence="9" type="ORF">EP073_11760</name>
</gene>
<keyword evidence="7" id="KW-1006">Bacterial flagellum protein export</keyword>
<organism evidence="9 10">
    <name type="scientific">Geovibrio thiophilus</name>
    <dbReference type="NCBI Taxonomy" id="139438"/>
    <lineage>
        <taxon>Bacteria</taxon>
        <taxon>Pseudomonadati</taxon>
        <taxon>Deferribacterota</taxon>
        <taxon>Deferribacteres</taxon>
        <taxon>Deferribacterales</taxon>
        <taxon>Geovibrionaceae</taxon>
        <taxon>Geovibrio</taxon>
    </lineage>
</organism>
<evidence type="ECO:0000256" key="6">
    <source>
        <dbReference type="ARBA" id="ARBA00022927"/>
    </source>
</evidence>
<keyword evidence="6" id="KW-0653">Protein transport</keyword>
<dbReference type="InterPro" id="IPR051472">
    <property type="entry name" value="T3SS_Stator/FliH"/>
</dbReference>
<evidence type="ECO:0000259" key="8">
    <source>
        <dbReference type="Pfam" id="PF02108"/>
    </source>
</evidence>
<dbReference type="AlphaFoldDB" id="A0A3R5XY30"/>
<dbReference type="GO" id="GO:0044781">
    <property type="term" value="P:bacterial-type flagellum organization"/>
    <property type="evidence" value="ECO:0007669"/>
    <property type="project" value="UniProtKB-KW"/>
</dbReference>
<dbReference type="Pfam" id="PF02108">
    <property type="entry name" value="FliH"/>
    <property type="match status" value="1"/>
</dbReference>
<dbReference type="GO" id="GO:0015031">
    <property type="term" value="P:protein transport"/>
    <property type="evidence" value="ECO:0007669"/>
    <property type="project" value="UniProtKB-KW"/>
</dbReference>
<name>A0A3R5XY30_9BACT</name>
<dbReference type="InterPro" id="IPR018035">
    <property type="entry name" value="Flagellar_FliH/T3SS_HrpE"/>
</dbReference>
<reference evidence="9 10" key="1">
    <citation type="submission" date="2019-01" db="EMBL/GenBank/DDBJ databases">
        <title>Geovibrio thiophilus DSM 11263, complete genome.</title>
        <authorList>
            <person name="Spring S."/>
            <person name="Bunk B."/>
            <person name="Sproer C."/>
        </authorList>
    </citation>
    <scope>NUCLEOTIDE SEQUENCE [LARGE SCALE GENOMIC DNA]</scope>
    <source>
        <strain evidence="9 10">DSM 11263</strain>
    </source>
</reference>
<dbReference type="Proteomes" id="UP000287502">
    <property type="component" value="Chromosome"/>
</dbReference>
<dbReference type="SUPFAM" id="SSF160527">
    <property type="entry name" value="V-type ATPase subunit E-like"/>
    <property type="match status" value="1"/>
</dbReference>
<dbReference type="KEGG" id="gtl:EP073_11760"/>
<comment type="function">
    <text evidence="1">Needed for flagellar regrowth and assembly.</text>
</comment>
<evidence type="ECO:0000313" key="9">
    <source>
        <dbReference type="EMBL" id="QAR34054.1"/>
    </source>
</evidence>
<dbReference type="RefSeq" id="WP_128467350.1">
    <property type="nucleotide sequence ID" value="NZ_CP035108.1"/>
</dbReference>
<accession>A0A3R5XY30</accession>
<proteinExistence type="inferred from homology"/>
<evidence type="ECO:0000256" key="1">
    <source>
        <dbReference type="ARBA" id="ARBA00003041"/>
    </source>
</evidence>
<dbReference type="PANTHER" id="PTHR34982">
    <property type="entry name" value="YOP PROTEINS TRANSLOCATION PROTEIN L"/>
    <property type="match status" value="1"/>
</dbReference>
<dbReference type="OrthoDB" id="9804053at2"/>
<keyword evidence="5" id="KW-1005">Bacterial flagellum biogenesis</keyword>
<evidence type="ECO:0000256" key="2">
    <source>
        <dbReference type="ARBA" id="ARBA00006602"/>
    </source>
</evidence>
<dbReference type="EMBL" id="CP035108">
    <property type="protein sequence ID" value="QAR34054.1"/>
    <property type="molecule type" value="Genomic_DNA"/>
</dbReference>
<sequence length="292" mass="32945">MSRKIIGKNRQKQLKEMDITSFGDVERGEKSFTLEKLKDTVAVGGEIPFLFASFDTAVNLGKARIVGDSSVFVDKAGKSEPDPKPEMKKEQPKEFAEAVFKEAEIKEEPPAMDEKKLQELLKAEYDRAFNDGYKKGMLEAAENSRKQYNKEKSDYIEMLQGAYKEVISRSGVFSSAVKELDSALPEMLTHFLETLIGAERKVNGRLIVSVIKKSLASLHELSRVVFRVNPDDLETVQKAYPDYDSVADPSVTQGGLKIETSIGEMDYTIETMLENFKKLIYEELESTQTDKR</sequence>